<accession>J8ZPM1</accession>
<dbReference type="InterPro" id="IPR008266">
    <property type="entry name" value="Tyr_kinase_AS"/>
</dbReference>
<evidence type="ECO:0000256" key="5">
    <source>
        <dbReference type="ARBA" id="ARBA00022741"/>
    </source>
</evidence>
<dbReference type="GO" id="GO:0005524">
    <property type="term" value="F:ATP binding"/>
    <property type="evidence" value="ECO:0007669"/>
    <property type="project" value="UniProtKB-KW"/>
</dbReference>
<dbReference type="HOGENOM" id="CLU_063953_2_0_1"/>
<keyword evidence="6 11" id="KW-0418">Kinase</keyword>
<proteinExistence type="inferred from homology"/>
<evidence type="ECO:0000256" key="2">
    <source>
        <dbReference type="ARBA" id="ARBA00012513"/>
    </source>
</evidence>
<dbReference type="PROSITE" id="PS00109">
    <property type="entry name" value="PROTEIN_KINASE_TYR"/>
    <property type="match status" value="1"/>
</dbReference>
<dbReference type="GO" id="GO:0005829">
    <property type="term" value="C:cytosol"/>
    <property type="evidence" value="ECO:0007669"/>
    <property type="project" value="TreeGrafter"/>
</dbReference>
<dbReference type="Gene3D" id="3.30.200.20">
    <property type="entry name" value="Phosphorylase Kinase, domain 1"/>
    <property type="match status" value="1"/>
</dbReference>
<comment type="similarity">
    <text evidence="1">Belongs to the protein kinase superfamily. BUD32 family.</text>
</comment>
<dbReference type="STRING" id="1003232.J8ZPM1"/>
<dbReference type="InterPro" id="IPR011009">
    <property type="entry name" value="Kinase-like_dom_sf"/>
</dbReference>
<dbReference type="PANTHER" id="PTHR12209">
    <property type="entry name" value="NON-SPECIFIC SERINE/THREONINE PROTEIN KINASE"/>
    <property type="match status" value="1"/>
</dbReference>
<dbReference type="AlphaFoldDB" id="J8ZPM1"/>
<protein>
    <recommendedName>
        <fullName evidence="2">non-specific serine/threonine protein kinase</fullName>
        <ecNumber evidence="2">2.7.11.1</ecNumber>
    </recommendedName>
</protein>
<dbReference type="InterPro" id="IPR004147">
    <property type="entry name" value="ABC1_dom"/>
</dbReference>
<evidence type="ECO:0000313" key="11">
    <source>
        <dbReference type="EMBL" id="EJW01628.1"/>
    </source>
</evidence>
<comment type="catalytic activity">
    <reaction evidence="8">
        <text>L-threonyl-[protein] + ATP = O-phospho-L-threonyl-[protein] + ADP + H(+)</text>
        <dbReference type="Rhea" id="RHEA:46608"/>
        <dbReference type="Rhea" id="RHEA-COMP:11060"/>
        <dbReference type="Rhea" id="RHEA-COMP:11605"/>
        <dbReference type="ChEBI" id="CHEBI:15378"/>
        <dbReference type="ChEBI" id="CHEBI:30013"/>
        <dbReference type="ChEBI" id="CHEBI:30616"/>
        <dbReference type="ChEBI" id="CHEBI:61977"/>
        <dbReference type="ChEBI" id="CHEBI:456216"/>
        <dbReference type="EC" id="2.7.11.1"/>
    </reaction>
</comment>
<evidence type="ECO:0000256" key="1">
    <source>
        <dbReference type="ARBA" id="ARBA00010630"/>
    </source>
</evidence>
<reference evidence="11 12" key="1">
    <citation type="submission" date="2011-08" db="EMBL/GenBank/DDBJ databases">
        <authorList>
            <person name="Liu Z.J."/>
            <person name="Shi F.L."/>
            <person name="Lu J.Q."/>
            <person name="Li M."/>
            <person name="Wang Z.L."/>
        </authorList>
    </citation>
    <scope>NUCLEOTIDE SEQUENCE [LARGE SCALE GENOMIC DNA]</scope>
    <source>
        <strain evidence="11 12">USNM 41457</strain>
    </source>
</reference>
<dbReference type="EMBL" id="AFBI03000131">
    <property type="protein sequence ID" value="EJW01628.1"/>
    <property type="molecule type" value="Genomic_DNA"/>
</dbReference>
<dbReference type="OMA" id="YCEYEDA"/>
<evidence type="ECO:0000256" key="7">
    <source>
        <dbReference type="ARBA" id="ARBA00022840"/>
    </source>
</evidence>
<comment type="caution">
    <text evidence="11">The sequence shown here is derived from an EMBL/GenBank/DDBJ whole genome shotgun (WGS) entry which is preliminary data.</text>
</comment>
<evidence type="ECO:0000256" key="8">
    <source>
        <dbReference type="ARBA" id="ARBA00047899"/>
    </source>
</evidence>
<dbReference type="OrthoDB" id="3399at2759"/>
<dbReference type="GO" id="GO:0004674">
    <property type="term" value="F:protein serine/threonine kinase activity"/>
    <property type="evidence" value="ECO:0007669"/>
    <property type="project" value="UniProtKB-EC"/>
</dbReference>
<evidence type="ECO:0000256" key="6">
    <source>
        <dbReference type="ARBA" id="ARBA00022777"/>
    </source>
</evidence>
<name>J8ZPM1_EDHAE</name>
<dbReference type="GO" id="GO:0008033">
    <property type="term" value="P:tRNA processing"/>
    <property type="evidence" value="ECO:0007669"/>
    <property type="project" value="UniProtKB-KW"/>
</dbReference>
<gene>
    <name evidence="11" type="ORF">EDEG_03831</name>
</gene>
<evidence type="ECO:0000313" key="12">
    <source>
        <dbReference type="Proteomes" id="UP000003163"/>
    </source>
</evidence>
<dbReference type="InParanoid" id="J8ZPM1"/>
<feature type="domain" description="Protein kinase" evidence="10">
    <location>
        <begin position="1"/>
        <end position="261"/>
    </location>
</feature>
<organism evidence="11 12">
    <name type="scientific">Edhazardia aedis (strain USNM 41457)</name>
    <name type="common">Microsporidian parasite</name>
    <dbReference type="NCBI Taxonomy" id="1003232"/>
    <lineage>
        <taxon>Eukaryota</taxon>
        <taxon>Fungi</taxon>
        <taxon>Fungi incertae sedis</taxon>
        <taxon>Microsporidia</taxon>
        <taxon>Edhazardia</taxon>
    </lineage>
</organism>
<keyword evidence="5" id="KW-0547">Nucleotide-binding</keyword>
<dbReference type="InterPro" id="IPR000719">
    <property type="entry name" value="Prot_kinase_dom"/>
</dbReference>
<dbReference type="Gene3D" id="1.10.510.10">
    <property type="entry name" value="Transferase(Phosphotransferase) domain 1"/>
    <property type="match status" value="1"/>
</dbReference>
<dbReference type="Proteomes" id="UP000003163">
    <property type="component" value="Unassembled WGS sequence"/>
</dbReference>
<dbReference type="PROSITE" id="PS50011">
    <property type="entry name" value="PROTEIN_KINASE_DOM"/>
    <property type="match status" value="1"/>
</dbReference>
<reference evidence="12" key="2">
    <citation type="submission" date="2015-07" db="EMBL/GenBank/DDBJ databases">
        <title>Contrasting host-pathogen interactions and genome evolution in two generalist and specialist microsporidian pathogens of mosquitoes.</title>
        <authorList>
            <consortium name="The Broad Institute Genomics Platform"/>
            <consortium name="The Broad Institute Genome Sequencing Center for Infectious Disease"/>
            <person name="Cuomo C.A."/>
            <person name="Sanscrainte N.D."/>
            <person name="Goldberg J.M."/>
            <person name="Heiman D."/>
            <person name="Young S."/>
            <person name="Zeng Q."/>
            <person name="Becnel J.J."/>
            <person name="Birren B.W."/>
        </authorList>
    </citation>
    <scope>NUCLEOTIDE SEQUENCE [LARGE SCALE GENOMIC DNA]</scope>
    <source>
        <strain evidence="12">USNM 41457</strain>
    </source>
</reference>
<evidence type="ECO:0000256" key="3">
    <source>
        <dbReference type="ARBA" id="ARBA00022679"/>
    </source>
</evidence>
<evidence type="ECO:0000256" key="9">
    <source>
        <dbReference type="ARBA" id="ARBA00048679"/>
    </source>
</evidence>
<dbReference type="EC" id="2.7.11.1" evidence="2"/>
<keyword evidence="4" id="KW-0819">tRNA processing</keyword>
<dbReference type="SUPFAM" id="SSF56112">
    <property type="entry name" value="Protein kinase-like (PK-like)"/>
    <property type="match status" value="1"/>
</dbReference>
<evidence type="ECO:0000259" key="10">
    <source>
        <dbReference type="PROSITE" id="PS50011"/>
    </source>
</evidence>
<keyword evidence="12" id="KW-1185">Reference proteome</keyword>
<sequence>MNLKMISHGAEAKIYEDVDNSVIYKYRISKGYRIKILDEFIIKKRTKSELKIIQSLRKAGVNVPKALSFHEKVGKQFNDEVFKNKDNLLLLSNKYVLELQNSENQNSFVAKKNIPEKFNQKNTFLMEKVSGITLKQYILNHIDDEVKLEEIFTLAGRLIKKIHKNGIVHGDITSNNFIVKCDDSIIEIFAIDFGLAFTTLKSEDKAVDLYVFIKALKCDYEYEKFAKFIEWFYSAYNDKQVLNRLEKVCIRGRKREEKCIG</sequence>
<dbReference type="Pfam" id="PF03109">
    <property type="entry name" value="ABC1"/>
    <property type="match status" value="1"/>
</dbReference>
<keyword evidence="7" id="KW-0067">ATP-binding</keyword>
<dbReference type="PANTHER" id="PTHR12209:SF0">
    <property type="entry name" value="EKC_KEOPS COMPLEX SUBUNIT TP53RK"/>
    <property type="match status" value="1"/>
</dbReference>
<keyword evidence="3" id="KW-0808">Transferase</keyword>
<dbReference type="VEuPathDB" id="MicrosporidiaDB:EDEG_03831"/>
<comment type="catalytic activity">
    <reaction evidence="9">
        <text>L-seryl-[protein] + ATP = O-phospho-L-seryl-[protein] + ADP + H(+)</text>
        <dbReference type="Rhea" id="RHEA:17989"/>
        <dbReference type="Rhea" id="RHEA-COMP:9863"/>
        <dbReference type="Rhea" id="RHEA-COMP:11604"/>
        <dbReference type="ChEBI" id="CHEBI:15378"/>
        <dbReference type="ChEBI" id="CHEBI:29999"/>
        <dbReference type="ChEBI" id="CHEBI:30616"/>
        <dbReference type="ChEBI" id="CHEBI:83421"/>
        <dbReference type="ChEBI" id="CHEBI:456216"/>
        <dbReference type="EC" id="2.7.11.1"/>
    </reaction>
</comment>
<evidence type="ECO:0000256" key="4">
    <source>
        <dbReference type="ARBA" id="ARBA00022694"/>
    </source>
</evidence>